<dbReference type="Proteomes" id="UP001172159">
    <property type="component" value="Unassembled WGS sequence"/>
</dbReference>
<evidence type="ECO:0000256" key="1">
    <source>
        <dbReference type="SAM" id="Coils"/>
    </source>
</evidence>
<reference evidence="3" key="1">
    <citation type="submission" date="2023-06" db="EMBL/GenBank/DDBJ databases">
        <title>Genome-scale phylogeny and comparative genomics of the fungal order Sordariales.</title>
        <authorList>
            <consortium name="Lawrence Berkeley National Laboratory"/>
            <person name="Hensen N."/>
            <person name="Bonometti L."/>
            <person name="Westerberg I."/>
            <person name="Brannstrom I.O."/>
            <person name="Guillou S."/>
            <person name="Cros-Aarteil S."/>
            <person name="Calhoun S."/>
            <person name="Haridas S."/>
            <person name="Kuo A."/>
            <person name="Mondo S."/>
            <person name="Pangilinan J."/>
            <person name="Riley R."/>
            <person name="Labutti K."/>
            <person name="Andreopoulos B."/>
            <person name="Lipzen A."/>
            <person name="Chen C."/>
            <person name="Yanf M."/>
            <person name="Daum C."/>
            <person name="Ng V."/>
            <person name="Clum A."/>
            <person name="Steindorff A."/>
            <person name="Ohm R."/>
            <person name="Martin F."/>
            <person name="Silar P."/>
            <person name="Natvig D."/>
            <person name="Lalanne C."/>
            <person name="Gautier V."/>
            <person name="Ament-Velasquez S.L."/>
            <person name="Kruys A."/>
            <person name="Hutchinson M.I."/>
            <person name="Powell A.J."/>
            <person name="Barry K."/>
            <person name="Miller A.N."/>
            <person name="Grigoriev I.V."/>
            <person name="Debuchy R."/>
            <person name="Gladieux P."/>
            <person name="Thoren M.H."/>
            <person name="Johannesson H."/>
        </authorList>
    </citation>
    <scope>NUCLEOTIDE SEQUENCE</scope>
    <source>
        <strain evidence="3">CBS 540.89</strain>
    </source>
</reference>
<evidence type="ECO:0000313" key="4">
    <source>
        <dbReference type="Proteomes" id="UP001172159"/>
    </source>
</evidence>
<evidence type="ECO:0000256" key="2">
    <source>
        <dbReference type="SAM" id="MobiDB-lite"/>
    </source>
</evidence>
<proteinExistence type="predicted"/>
<feature type="region of interest" description="Disordered" evidence="2">
    <location>
        <begin position="348"/>
        <end position="428"/>
    </location>
</feature>
<dbReference type="Gene3D" id="1.10.287.1490">
    <property type="match status" value="1"/>
</dbReference>
<comment type="caution">
    <text evidence="3">The sequence shown here is derived from an EMBL/GenBank/DDBJ whole genome shotgun (WGS) entry which is preliminary data.</text>
</comment>
<organism evidence="3 4">
    <name type="scientific">Apiosordaria backusii</name>
    <dbReference type="NCBI Taxonomy" id="314023"/>
    <lineage>
        <taxon>Eukaryota</taxon>
        <taxon>Fungi</taxon>
        <taxon>Dikarya</taxon>
        <taxon>Ascomycota</taxon>
        <taxon>Pezizomycotina</taxon>
        <taxon>Sordariomycetes</taxon>
        <taxon>Sordariomycetidae</taxon>
        <taxon>Sordariales</taxon>
        <taxon>Lasiosphaeriaceae</taxon>
        <taxon>Apiosordaria</taxon>
    </lineage>
</organism>
<accession>A0AA40AMX8</accession>
<keyword evidence="4" id="KW-1185">Reference proteome</keyword>
<feature type="coiled-coil region" evidence="1">
    <location>
        <begin position="197"/>
        <end position="283"/>
    </location>
</feature>
<sequence length="428" mass="46969">MKTVSCECKKCQAAVGSFANLWLQVGRSYLGPVIEPDEELAIRCEGKTRIGERNTLVEEYQLQDILYGNCSAILGLRCIRSPLNHVLDDNQILLSIASVILLDTEGEDIELEIKRVLSVNEPSRVNNGGAPDPSYGTSPSSTFPEYIKGIDNNGCKIVTGLNKRVGHSIRGAQEGLKSLKSDLNGFKKSGTETSAAIEDLANRLSSADSTLEEVQQQVSGLAGEPREEVSDLKSELHQANQELEMVRSAISETVRTVTYNHDMAAMRAEIAQLRTELDDVHTTGSDRPDPHFPSRELEILTSNIAKIGNRASQVETLQMEFDILKGRVDRAEANQEASNNRRLTYPLDSEAFFSHTRTRKRASSPKPETSSERTVSSNHISDSMTSGYSAVPLTPSSQDTARDVPRPKKRGRKPKNVTGNSSTSQPVD</sequence>
<feature type="compositionally biased region" description="Polar residues" evidence="2">
    <location>
        <begin position="366"/>
        <end position="399"/>
    </location>
</feature>
<dbReference type="EMBL" id="JAUKTV010000013">
    <property type="protein sequence ID" value="KAK0718764.1"/>
    <property type="molecule type" value="Genomic_DNA"/>
</dbReference>
<dbReference type="AlphaFoldDB" id="A0AA40AMX8"/>
<gene>
    <name evidence="3" type="ORF">B0T21DRAFT_386459</name>
</gene>
<protein>
    <submittedName>
        <fullName evidence="3">Uncharacterized protein</fullName>
    </submittedName>
</protein>
<evidence type="ECO:0000313" key="3">
    <source>
        <dbReference type="EMBL" id="KAK0718764.1"/>
    </source>
</evidence>
<feature type="compositionally biased region" description="Polar residues" evidence="2">
    <location>
        <begin position="417"/>
        <end position="428"/>
    </location>
</feature>
<name>A0AA40AMX8_9PEZI</name>
<keyword evidence="1" id="KW-0175">Coiled coil</keyword>